<evidence type="ECO:0000313" key="5">
    <source>
        <dbReference type="Ensembl" id="ENSATEP00000039513.1"/>
    </source>
</evidence>
<evidence type="ECO:0000259" key="4">
    <source>
        <dbReference type="PROSITE" id="PS50835"/>
    </source>
</evidence>
<reference evidence="5" key="2">
    <citation type="submission" date="2025-08" db="UniProtKB">
        <authorList>
            <consortium name="Ensembl"/>
        </authorList>
    </citation>
    <scope>IDENTIFICATION</scope>
</reference>
<dbReference type="Gene3D" id="2.60.40.10">
    <property type="entry name" value="Immunoglobulins"/>
    <property type="match status" value="2"/>
</dbReference>
<dbReference type="SUPFAM" id="SSF48726">
    <property type="entry name" value="Immunoglobulin"/>
    <property type="match status" value="2"/>
</dbReference>
<feature type="signal peptide" evidence="3">
    <location>
        <begin position="1"/>
        <end position="19"/>
    </location>
</feature>
<proteinExistence type="predicted"/>
<dbReference type="Pfam" id="PF13927">
    <property type="entry name" value="Ig_3"/>
    <property type="match status" value="1"/>
</dbReference>
<dbReference type="GO" id="GO:0009897">
    <property type="term" value="C:external side of plasma membrane"/>
    <property type="evidence" value="ECO:0007669"/>
    <property type="project" value="TreeGrafter"/>
</dbReference>
<dbReference type="OrthoDB" id="10012075at2759"/>
<dbReference type="SMART" id="SM00408">
    <property type="entry name" value="IGc2"/>
    <property type="match status" value="2"/>
</dbReference>
<dbReference type="AlphaFoldDB" id="A0A7N5ZV09"/>
<name>A0A7N5ZV09_ANATE</name>
<keyword evidence="1 3" id="KW-0732">Signal</keyword>
<reference evidence="5" key="3">
    <citation type="submission" date="2025-09" db="UniProtKB">
        <authorList>
            <consortium name="Ensembl"/>
        </authorList>
    </citation>
    <scope>IDENTIFICATION</scope>
</reference>
<dbReference type="GO" id="GO:0007166">
    <property type="term" value="P:cell surface receptor signaling pathway"/>
    <property type="evidence" value="ECO:0007669"/>
    <property type="project" value="TreeGrafter"/>
</dbReference>
<dbReference type="GO" id="GO:0004888">
    <property type="term" value="F:transmembrane signaling receptor activity"/>
    <property type="evidence" value="ECO:0007669"/>
    <property type="project" value="TreeGrafter"/>
</dbReference>
<evidence type="ECO:0000256" key="2">
    <source>
        <dbReference type="ARBA" id="ARBA00023157"/>
    </source>
</evidence>
<keyword evidence="2" id="KW-1015">Disulfide bond</keyword>
<dbReference type="GO" id="GO:0006955">
    <property type="term" value="P:immune response"/>
    <property type="evidence" value="ECO:0007669"/>
    <property type="project" value="TreeGrafter"/>
</dbReference>
<evidence type="ECO:0000313" key="6">
    <source>
        <dbReference type="Proteomes" id="UP000265040"/>
    </source>
</evidence>
<protein>
    <recommendedName>
        <fullName evidence="4">Ig-like domain-containing protein</fullName>
    </recommendedName>
</protein>
<dbReference type="InterPro" id="IPR036179">
    <property type="entry name" value="Ig-like_dom_sf"/>
</dbReference>
<accession>A0A7N5ZV09</accession>
<dbReference type="InterPro" id="IPR050488">
    <property type="entry name" value="Ig_Fc_receptor"/>
</dbReference>
<dbReference type="PANTHER" id="PTHR11481:SF112">
    <property type="entry name" value="FC RECEPTOR-LIKE PROTEIN 4-RELATED"/>
    <property type="match status" value="1"/>
</dbReference>
<dbReference type="GeneTree" id="ENSGT01120000272530"/>
<dbReference type="Proteomes" id="UP000265040">
    <property type="component" value="Chromosome 7"/>
</dbReference>
<evidence type="ECO:0000256" key="1">
    <source>
        <dbReference type="ARBA" id="ARBA00022729"/>
    </source>
</evidence>
<dbReference type="SMART" id="SM00409">
    <property type="entry name" value="IG"/>
    <property type="match status" value="2"/>
</dbReference>
<dbReference type="PROSITE" id="PS50835">
    <property type="entry name" value="IG_LIKE"/>
    <property type="match status" value="2"/>
</dbReference>
<feature type="chain" id="PRO_5030901106" description="Ig-like domain-containing protein" evidence="3">
    <location>
        <begin position="20"/>
        <end position="225"/>
    </location>
</feature>
<dbReference type="Ensembl" id="ENSATET00000057959.1">
    <property type="protein sequence ID" value="ENSATEP00000039513.1"/>
    <property type="gene ID" value="ENSATEG00000029160.1"/>
</dbReference>
<organism evidence="5 6">
    <name type="scientific">Anabas testudineus</name>
    <name type="common">Climbing perch</name>
    <name type="synonym">Anthias testudineus</name>
    <dbReference type="NCBI Taxonomy" id="64144"/>
    <lineage>
        <taxon>Eukaryota</taxon>
        <taxon>Metazoa</taxon>
        <taxon>Chordata</taxon>
        <taxon>Craniata</taxon>
        <taxon>Vertebrata</taxon>
        <taxon>Euteleostomi</taxon>
        <taxon>Actinopterygii</taxon>
        <taxon>Neopterygii</taxon>
        <taxon>Teleostei</taxon>
        <taxon>Neoteleostei</taxon>
        <taxon>Acanthomorphata</taxon>
        <taxon>Anabantaria</taxon>
        <taxon>Anabantiformes</taxon>
        <taxon>Anabantoidei</taxon>
        <taxon>Anabantidae</taxon>
        <taxon>Anabas</taxon>
    </lineage>
</organism>
<feature type="domain" description="Ig-like" evidence="4">
    <location>
        <begin position="29"/>
        <end position="111"/>
    </location>
</feature>
<keyword evidence="6" id="KW-1185">Reference proteome</keyword>
<reference evidence="5" key="1">
    <citation type="submission" date="2021-04" db="EMBL/GenBank/DDBJ databases">
        <authorList>
            <consortium name="Wellcome Sanger Institute Data Sharing"/>
        </authorList>
    </citation>
    <scope>NUCLEOTIDE SEQUENCE [LARGE SCALE GENOMIC DNA]</scope>
</reference>
<sequence length="225" mass="25700">MNSLKLFLLLLIVCLDKSPKPLMTQHPKPLMTQQPDVGLVYTGESVTYECKVDVSSGWKYHWFKDGSEILNGSSQFFIHNAAVTESGRYRCMASRNQAKYKTEQSDERVLTISVIPVPSLENVSNWLDVFPTEDVKLSCGMTTNRTHWKYTWYKDGKEFNNDVSFDLDRTNLSISHASHSHRGRYSCMGKLKARPVSSSFSSELTLKVYGEIHCLLFKNSLKKDI</sequence>
<feature type="domain" description="Ig-like" evidence="4">
    <location>
        <begin position="118"/>
        <end position="197"/>
    </location>
</feature>
<dbReference type="InterPro" id="IPR013783">
    <property type="entry name" value="Ig-like_fold"/>
</dbReference>
<dbReference type="PANTHER" id="PTHR11481">
    <property type="entry name" value="IMMUNOGLOBULIN FC RECEPTOR"/>
    <property type="match status" value="1"/>
</dbReference>
<evidence type="ECO:0000256" key="3">
    <source>
        <dbReference type="SAM" id="SignalP"/>
    </source>
</evidence>
<dbReference type="InterPro" id="IPR003598">
    <property type="entry name" value="Ig_sub2"/>
</dbReference>
<dbReference type="InterPro" id="IPR003599">
    <property type="entry name" value="Ig_sub"/>
</dbReference>
<dbReference type="InParanoid" id="A0A7N5ZV09"/>
<dbReference type="Pfam" id="PF13895">
    <property type="entry name" value="Ig_2"/>
    <property type="match status" value="1"/>
</dbReference>
<dbReference type="InterPro" id="IPR007110">
    <property type="entry name" value="Ig-like_dom"/>
</dbReference>